<dbReference type="InterPro" id="IPR012944">
    <property type="entry name" value="SusD_RagB_dom"/>
</dbReference>
<proteinExistence type="inferred from homology"/>
<evidence type="ECO:0000313" key="8">
    <source>
        <dbReference type="EMBL" id="MCY1722029.1"/>
    </source>
</evidence>
<dbReference type="Pfam" id="PF14322">
    <property type="entry name" value="SusD-like_3"/>
    <property type="match status" value="1"/>
</dbReference>
<keyword evidence="5" id="KW-0998">Cell outer membrane</keyword>
<evidence type="ECO:0000313" key="9">
    <source>
        <dbReference type="Proteomes" id="UP001145087"/>
    </source>
</evidence>
<dbReference type="Proteomes" id="UP001145087">
    <property type="component" value="Unassembled WGS sequence"/>
</dbReference>
<keyword evidence="4" id="KW-0472">Membrane</keyword>
<evidence type="ECO:0000256" key="2">
    <source>
        <dbReference type="ARBA" id="ARBA00006275"/>
    </source>
</evidence>
<dbReference type="SUPFAM" id="SSF48452">
    <property type="entry name" value="TPR-like"/>
    <property type="match status" value="1"/>
</dbReference>
<feature type="domain" description="SusD-like N-terminal" evidence="7">
    <location>
        <begin position="89"/>
        <end position="219"/>
    </location>
</feature>
<dbReference type="RefSeq" id="WP_343334359.1">
    <property type="nucleotide sequence ID" value="NZ_JAPOHD010000030.1"/>
</dbReference>
<dbReference type="EMBL" id="JAPOHD010000030">
    <property type="protein sequence ID" value="MCY1722029.1"/>
    <property type="molecule type" value="Genomic_DNA"/>
</dbReference>
<comment type="similarity">
    <text evidence="2">Belongs to the SusD family.</text>
</comment>
<dbReference type="GO" id="GO:0009279">
    <property type="term" value="C:cell outer membrane"/>
    <property type="evidence" value="ECO:0007669"/>
    <property type="project" value="UniProtKB-SubCell"/>
</dbReference>
<name>A0A9X3F7L4_9BACT</name>
<keyword evidence="3" id="KW-0732">Signal</keyword>
<feature type="domain" description="RagB/SusD" evidence="6">
    <location>
        <begin position="265"/>
        <end position="510"/>
    </location>
</feature>
<gene>
    <name evidence="8" type="ORF">OU798_16865</name>
</gene>
<sequence>MKKLLILFTLFGLWSCTNLDEEVYDTIVNENFYQTEKQVLAAAGPAYNELRGYVQVGALWGINSLSTDEAVLPTRGIHWDNGGIYRRLALHTWTSEEGYFNDSWKFVYNTASNCNRMLYQFDLIENKSDALISIMNEMKAVRAFAYFVGLDDFGNIPIVESFDVPEGFAPANSTRQEVFEFVKSDLESSLNVLSKSTDMTTYGRMHYYAAQALLAKLYLNAEVYTGQAMNDQCIAACNEIINSGEYALASDYFSNFAIKNEGSSENIFVIPFDDTYTKSWGYMNQFQYWTLHFTANKTYGMEAGGWNGFCAMPSFYRSYDDTDLRRNAWVVGPQFSKTGEVVYCNQELAGKPLSYTIDLTSLEGSFEDEGARLAKYDYTGAKNWTVSCDFAVIRYADILLMKAEALMRKNGGIATADAVDLVNQVRSRAFEDTTDKLYTTSTLTMEALLAERGWEFAGEGWRRNDQIRFGDFTKGRWTFQESDSPEFRNLYPIPQSQINANPNLVQNTGY</sequence>
<evidence type="ECO:0000256" key="1">
    <source>
        <dbReference type="ARBA" id="ARBA00004442"/>
    </source>
</evidence>
<comment type="subcellular location">
    <subcellularLocation>
        <location evidence="1">Cell outer membrane</location>
    </subcellularLocation>
</comment>
<dbReference type="InterPro" id="IPR011990">
    <property type="entry name" value="TPR-like_helical_dom_sf"/>
</dbReference>
<evidence type="ECO:0000259" key="6">
    <source>
        <dbReference type="Pfam" id="PF07980"/>
    </source>
</evidence>
<protein>
    <submittedName>
        <fullName evidence="8">RagB/SusD family nutrient uptake outer membrane protein</fullName>
    </submittedName>
</protein>
<organism evidence="8 9">
    <name type="scientific">Draconibacterium aestuarii</name>
    <dbReference type="NCBI Taxonomy" id="2998507"/>
    <lineage>
        <taxon>Bacteria</taxon>
        <taxon>Pseudomonadati</taxon>
        <taxon>Bacteroidota</taxon>
        <taxon>Bacteroidia</taxon>
        <taxon>Marinilabiliales</taxon>
        <taxon>Prolixibacteraceae</taxon>
        <taxon>Draconibacterium</taxon>
    </lineage>
</organism>
<dbReference type="Gene3D" id="1.25.40.390">
    <property type="match status" value="1"/>
</dbReference>
<reference evidence="8" key="1">
    <citation type="submission" date="2022-11" db="EMBL/GenBank/DDBJ databases">
        <title>Marilongibacter aestuarii gen. nov., sp. nov., isolated from tidal flat sediment.</title>
        <authorList>
            <person name="Jiayan W."/>
        </authorList>
    </citation>
    <scope>NUCLEOTIDE SEQUENCE</scope>
    <source>
        <strain evidence="8">Z1-6</strain>
    </source>
</reference>
<comment type="caution">
    <text evidence="8">The sequence shown here is derived from an EMBL/GenBank/DDBJ whole genome shotgun (WGS) entry which is preliminary data.</text>
</comment>
<dbReference type="InterPro" id="IPR033985">
    <property type="entry name" value="SusD-like_N"/>
</dbReference>
<accession>A0A9X3F7L4</accession>
<evidence type="ECO:0000259" key="7">
    <source>
        <dbReference type="Pfam" id="PF14322"/>
    </source>
</evidence>
<dbReference type="Pfam" id="PF07980">
    <property type="entry name" value="SusD_RagB"/>
    <property type="match status" value="1"/>
</dbReference>
<evidence type="ECO:0000256" key="4">
    <source>
        <dbReference type="ARBA" id="ARBA00023136"/>
    </source>
</evidence>
<evidence type="ECO:0000256" key="3">
    <source>
        <dbReference type="ARBA" id="ARBA00022729"/>
    </source>
</evidence>
<keyword evidence="9" id="KW-1185">Reference proteome</keyword>
<evidence type="ECO:0000256" key="5">
    <source>
        <dbReference type="ARBA" id="ARBA00023237"/>
    </source>
</evidence>
<dbReference type="AlphaFoldDB" id="A0A9X3F7L4"/>